<feature type="compositionally biased region" description="Acidic residues" evidence="1">
    <location>
        <begin position="79"/>
        <end position="96"/>
    </location>
</feature>
<sequence>MPAMQISYSITRSDPHPSDPPASDSVSFPLDSSSPHAHLVSLETALGDARSTMNERLTEWKNVLKDVEKPPKKGKKQDDDEEVDDDDEEAEEDETS</sequence>
<feature type="region of interest" description="Disordered" evidence="1">
    <location>
        <begin position="1"/>
        <end position="34"/>
    </location>
</feature>
<feature type="compositionally biased region" description="Basic and acidic residues" evidence="1">
    <location>
        <begin position="61"/>
        <end position="71"/>
    </location>
</feature>
<comment type="caution">
    <text evidence="2">The sequence shown here is derived from an EMBL/GenBank/DDBJ whole genome shotgun (WGS) entry which is preliminary data.</text>
</comment>
<organism evidence="2 3">
    <name type="scientific">Rhodotorula taiwanensis</name>
    <dbReference type="NCBI Taxonomy" id="741276"/>
    <lineage>
        <taxon>Eukaryota</taxon>
        <taxon>Fungi</taxon>
        <taxon>Dikarya</taxon>
        <taxon>Basidiomycota</taxon>
        <taxon>Pucciniomycotina</taxon>
        <taxon>Microbotryomycetes</taxon>
        <taxon>Sporidiobolales</taxon>
        <taxon>Sporidiobolaceae</taxon>
        <taxon>Rhodotorula</taxon>
    </lineage>
</organism>
<dbReference type="Proteomes" id="UP000237144">
    <property type="component" value="Unassembled WGS sequence"/>
</dbReference>
<gene>
    <name evidence="2" type="ORF">BMF94_3910</name>
</gene>
<evidence type="ECO:0000256" key="1">
    <source>
        <dbReference type="SAM" id="MobiDB-lite"/>
    </source>
</evidence>
<evidence type="ECO:0000313" key="2">
    <source>
        <dbReference type="EMBL" id="POY73072.1"/>
    </source>
</evidence>
<protein>
    <recommendedName>
        <fullName evidence="4">EKC/KEOPS complex subunit GON7</fullName>
    </recommendedName>
</protein>
<accession>A0A2S5B8H0</accession>
<reference evidence="2 3" key="1">
    <citation type="journal article" date="2018" name="Front. Microbiol.">
        <title>Prospects for Fungal Bioremediation of Acidic Radioactive Waste Sites: Characterization and Genome Sequence of Rhodotorula taiwanensis MD1149.</title>
        <authorList>
            <person name="Tkavc R."/>
            <person name="Matrosova V.Y."/>
            <person name="Grichenko O.E."/>
            <person name="Gostincar C."/>
            <person name="Volpe R.P."/>
            <person name="Klimenkova P."/>
            <person name="Gaidamakova E.K."/>
            <person name="Zhou C.E."/>
            <person name="Stewart B.J."/>
            <person name="Lyman M.G."/>
            <person name="Malfatti S.A."/>
            <person name="Rubinfeld B."/>
            <person name="Courtot M."/>
            <person name="Singh J."/>
            <person name="Dalgard C.L."/>
            <person name="Hamilton T."/>
            <person name="Frey K.G."/>
            <person name="Gunde-Cimerman N."/>
            <person name="Dugan L."/>
            <person name="Daly M.J."/>
        </authorList>
    </citation>
    <scope>NUCLEOTIDE SEQUENCE [LARGE SCALE GENOMIC DNA]</scope>
    <source>
        <strain evidence="2 3">MD1149</strain>
    </source>
</reference>
<name>A0A2S5B8H0_9BASI</name>
<evidence type="ECO:0008006" key="4">
    <source>
        <dbReference type="Google" id="ProtNLM"/>
    </source>
</evidence>
<feature type="compositionally biased region" description="Low complexity" evidence="1">
    <location>
        <begin position="21"/>
        <end position="34"/>
    </location>
</feature>
<feature type="compositionally biased region" description="Polar residues" evidence="1">
    <location>
        <begin position="1"/>
        <end position="12"/>
    </location>
</feature>
<evidence type="ECO:0000313" key="3">
    <source>
        <dbReference type="Proteomes" id="UP000237144"/>
    </source>
</evidence>
<keyword evidence="3" id="KW-1185">Reference proteome</keyword>
<dbReference type="AlphaFoldDB" id="A0A2S5B8H0"/>
<dbReference type="EMBL" id="PJQD01000042">
    <property type="protein sequence ID" value="POY73072.1"/>
    <property type="molecule type" value="Genomic_DNA"/>
</dbReference>
<proteinExistence type="predicted"/>
<feature type="region of interest" description="Disordered" evidence="1">
    <location>
        <begin position="61"/>
        <end position="96"/>
    </location>
</feature>